<dbReference type="Proteomes" id="UP001224325">
    <property type="component" value="Chromosome"/>
</dbReference>
<evidence type="ECO:0000259" key="1">
    <source>
        <dbReference type="Pfam" id="PF04991"/>
    </source>
</evidence>
<evidence type="ECO:0000313" key="2">
    <source>
        <dbReference type="EMBL" id="XBL14757.1"/>
    </source>
</evidence>
<dbReference type="EMBL" id="CP155618">
    <property type="protein sequence ID" value="XBL14757.1"/>
    <property type="molecule type" value="Genomic_DNA"/>
</dbReference>
<keyword evidence="3" id="KW-1185">Reference proteome</keyword>
<accession>A0AAU7EF16</accession>
<organism evidence="2 3">
    <name type="scientific">Mariniflexile litorale</name>
    <dbReference type="NCBI Taxonomy" id="3045158"/>
    <lineage>
        <taxon>Bacteria</taxon>
        <taxon>Pseudomonadati</taxon>
        <taxon>Bacteroidota</taxon>
        <taxon>Flavobacteriia</taxon>
        <taxon>Flavobacteriales</taxon>
        <taxon>Flavobacteriaceae</taxon>
        <taxon>Mariniflexile</taxon>
    </lineage>
</organism>
<proteinExistence type="predicted"/>
<dbReference type="PANTHER" id="PTHR43404">
    <property type="entry name" value="LIPOPOLYSACCHARIDE CHOLINEPHOSPHOTRANSFERASE LICD"/>
    <property type="match status" value="1"/>
</dbReference>
<protein>
    <submittedName>
        <fullName evidence="2">LicD family protein</fullName>
    </submittedName>
</protein>
<dbReference type="PANTHER" id="PTHR43404:SF1">
    <property type="entry name" value="MNN4P"/>
    <property type="match status" value="1"/>
</dbReference>
<dbReference type="AlphaFoldDB" id="A0AAU7EF16"/>
<dbReference type="InterPro" id="IPR007074">
    <property type="entry name" value="LicD/FKTN/FKRP_NTP_transf"/>
</dbReference>
<reference evidence="2" key="1">
    <citation type="submission" date="2024-04" db="EMBL/GenBank/DDBJ databases">
        <title>Mariniflexile litorale, isolated from the shallow sediments of the Sea of Japan.</title>
        <authorList>
            <person name="Romanenko L."/>
            <person name="Isaeva M."/>
        </authorList>
    </citation>
    <scope>NUCLEOTIDE SEQUENCE [LARGE SCALE GENOMIC DNA]</scope>
    <source>
        <strain evidence="2">KMM 9835</strain>
    </source>
</reference>
<gene>
    <name evidence="2" type="ORF">QLS71_001780</name>
</gene>
<evidence type="ECO:0000313" key="3">
    <source>
        <dbReference type="Proteomes" id="UP001224325"/>
    </source>
</evidence>
<sequence>MAYNITLEGKNTVIAERMLQDVAQILSNCKINYWLEGGTLLGIRREDRLLPWDNDIDMSIMVSEKSKLNNFYNQLSKKKYRVRTRVFEGTRLPFEQGDIRMIKIRERRFLGLIKGSVCLDVFIKYPKDDNIYWEIDNKIKYVPSKFYSSFKSINFKGFNYSIPEFTDEYLTYRYGDWKKAVKDWDTSKDDKALA</sequence>
<name>A0AAU7EF16_9FLAO</name>
<dbReference type="GO" id="GO:0009100">
    <property type="term" value="P:glycoprotein metabolic process"/>
    <property type="evidence" value="ECO:0007669"/>
    <property type="project" value="UniProtKB-ARBA"/>
</dbReference>
<feature type="domain" description="LicD/FKTN/FKRP nucleotidyltransferase" evidence="1">
    <location>
        <begin position="30"/>
        <end position="84"/>
    </location>
</feature>
<dbReference type="RefSeq" id="WP_308991247.1">
    <property type="nucleotide sequence ID" value="NZ_CP155618.1"/>
</dbReference>
<dbReference type="Pfam" id="PF04991">
    <property type="entry name" value="LicD"/>
    <property type="match status" value="1"/>
</dbReference>
<dbReference type="KEGG" id="mlil:QLS71_001780"/>
<dbReference type="InterPro" id="IPR052942">
    <property type="entry name" value="LPS_cholinephosphotransferase"/>
</dbReference>